<proteinExistence type="predicted"/>
<dbReference type="Proteomes" id="UP001476798">
    <property type="component" value="Unassembled WGS sequence"/>
</dbReference>
<accession>A0ABV0NKJ3</accession>
<sequence length="165" mass="18930">MNLTDLPCSPEHKFIRNIYQITFSNFILKTCNLSIHPSIVFRLSGVRSRGQQPKQRHPDFPRPSHLGQLIWGESQGVLRPAEKHSPSNVSWVFLWASALCPGHLTREVSRRHPNQIPKPPQLAPLDVEKQRLYSESLPDDQASYPISKGEPRHPTEETHFGRLYP</sequence>
<feature type="compositionally biased region" description="Basic and acidic residues" evidence="1">
    <location>
        <begin position="149"/>
        <end position="165"/>
    </location>
</feature>
<evidence type="ECO:0000313" key="2">
    <source>
        <dbReference type="EMBL" id="MEQ2171923.1"/>
    </source>
</evidence>
<protein>
    <submittedName>
        <fullName evidence="2">Uncharacterized protein</fullName>
    </submittedName>
</protein>
<name>A0ABV0NKJ3_9TELE</name>
<reference evidence="2 3" key="1">
    <citation type="submission" date="2021-06" db="EMBL/GenBank/DDBJ databases">
        <authorList>
            <person name="Palmer J.M."/>
        </authorList>
    </citation>
    <scope>NUCLEOTIDE SEQUENCE [LARGE SCALE GENOMIC DNA]</scope>
    <source>
        <strain evidence="2 3">GA_2019</strain>
        <tissue evidence="2">Muscle</tissue>
    </source>
</reference>
<feature type="region of interest" description="Disordered" evidence="1">
    <location>
        <begin position="132"/>
        <end position="165"/>
    </location>
</feature>
<organism evidence="2 3">
    <name type="scientific">Goodea atripinnis</name>
    <dbReference type="NCBI Taxonomy" id="208336"/>
    <lineage>
        <taxon>Eukaryota</taxon>
        <taxon>Metazoa</taxon>
        <taxon>Chordata</taxon>
        <taxon>Craniata</taxon>
        <taxon>Vertebrata</taxon>
        <taxon>Euteleostomi</taxon>
        <taxon>Actinopterygii</taxon>
        <taxon>Neopterygii</taxon>
        <taxon>Teleostei</taxon>
        <taxon>Neoteleostei</taxon>
        <taxon>Acanthomorphata</taxon>
        <taxon>Ovalentaria</taxon>
        <taxon>Atherinomorphae</taxon>
        <taxon>Cyprinodontiformes</taxon>
        <taxon>Goodeidae</taxon>
        <taxon>Goodea</taxon>
    </lineage>
</organism>
<evidence type="ECO:0000256" key="1">
    <source>
        <dbReference type="SAM" id="MobiDB-lite"/>
    </source>
</evidence>
<evidence type="ECO:0000313" key="3">
    <source>
        <dbReference type="Proteomes" id="UP001476798"/>
    </source>
</evidence>
<gene>
    <name evidence="2" type="ORF">GOODEAATRI_015637</name>
</gene>
<keyword evidence="3" id="KW-1185">Reference proteome</keyword>
<comment type="caution">
    <text evidence="2">The sequence shown here is derived from an EMBL/GenBank/DDBJ whole genome shotgun (WGS) entry which is preliminary data.</text>
</comment>
<dbReference type="EMBL" id="JAHRIO010041146">
    <property type="protein sequence ID" value="MEQ2171923.1"/>
    <property type="molecule type" value="Genomic_DNA"/>
</dbReference>